<dbReference type="RefSeq" id="XP_018822983.2">
    <property type="nucleotide sequence ID" value="XM_018967438.2"/>
</dbReference>
<dbReference type="FunFam" id="1.10.510.10:FF:000530">
    <property type="entry name" value="probable receptor-like protein kinase At5g59700"/>
    <property type="match status" value="1"/>
</dbReference>
<keyword evidence="1" id="KW-1185">Reference proteome</keyword>
<dbReference type="InterPro" id="IPR000719">
    <property type="entry name" value="Prot_kinase_dom"/>
</dbReference>
<dbReference type="InterPro" id="IPR051564">
    <property type="entry name" value="LRR_receptor-like_kinase"/>
</dbReference>
<dbReference type="Proteomes" id="UP000235220">
    <property type="component" value="Chromosome 1"/>
</dbReference>
<accession>A0A2I4EU99</accession>
<sequence>MDKSVSDSRIWLRGEISKPISIIYIFILINTVKLTVSQPSATECNLDLQFSSALSSRGCEWGDWGGFLHNSSCGVAFHTYLYALGKWANQTGQIFINSTEQKNCLNSMKSFADNAFGCGIEKLTRGGGGCLDFSVELVTRKLGGELRRLNEHCELVKSNEECDQSCESCANTWESISRTRSISAIAGVNIDEIVICQFAVLVSLISRIGDPMHAHTLLRCLGAQKMNDGNTSAAGDNQAPKGTSWKIQISTGVGILAGSIVGIALIVVVIARKILSKGCSKSSPPRKKDAFKNIFPKESACRKVPIKEVYSATDNLSDENFIGEGTAGKVYKGILSKNQHVAIKHIINDGDVESFVREVTSLSHVRHPNLVALLGCSVRENECFLVYEFCPYGNLSEWLFGKDTVLTWIQRLEIAIDSARGLWFLHTYAEGCIVHRDVKPTNILLGTNFEAKLSDFGLSKIIDMGKTHVSSEVRGTFGYVDPEYRINRRVNSSADVYSFGMVLLQILSGKKVINLNLKKPMSLAKMATILTRGGSVVEFADPKLKGAYSIEAFELTLHLALSCTSLGEQRPSMKRVLERLEEALEISTRATACIPVGTTPDES</sequence>
<dbReference type="GO" id="GO:0004674">
    <property type="term" value="F:protein serine/threonine kinase activity"/>
    <property type="evidence" value="ECO:0000318"/>
    <property type="project" value="GO_Central"/>
</dbReference>
<evidence type="ECO:0000313" key="1">
    <source>
        <dbReference type="Proteomes" id="UP000235220"/>
    </source>
</evidence>
<dbReference type="Gene3D" id="3.30.200.20">
    <property type="entry name" value="Phosphorylase Kinase, domain 1"/>
    <property type="match status" value="1"/>
</dbReference>
<reference evidence="2" key="1">
    <citation type="submission" date="2025-08" db="UniProtKB">
        <authorList>
            <consortium name="RefSeq"/>
        </authorList>
    </citation>
    <scope>IDENTIFICATION</scope>
    <source>
        <tissue evidence="2">Leaves</tissue>
    </source>
</reference>
<evidence type="ECO:0000313" key="2">
    <source>
        <dbReference type="RefSeq" id="XP_018822983.2"/>
    </source>
</evidence>
<dbReference type="GO" id="GO:0005524">
    <property type="term" value="F:ATP binding"/>
    <property type="evidence" value="ECO:0007669"/>
    <property type="project" value="InterPro"/>
</dbReference>
<dbReference type="Gramene" id="Jr01_04070_p1">
    <property type="protein sequence ID" value="cds.Jr01_04070_p1"/>
    <property type="gene ID" value="Jr01_04070"/>
</dbReference>
<dbReference type="PROSITE" id="PS00108">
    <property type="entry name" value="PROTEIN_KINASE_ST"/>
    <property type="match status" value="1"/>
</dbReference>
<protein>
    <submittedName>
        <fullName evidence="2">Probable receptor-like protein kinase At1g30570</fullName>
    </submittedName>
</protein>
<dbReference type="InterPro" id="IPR011009">
    <property type="entry name" value="Kinase-like_dom_sf"/>
</dbReference>
<dbReference type="Pfam" id="PF07714">
    <property type="entry name" value="PK_Tyr_Ser-Thr"/>
    <property type="match status" value="1"/>
</dbReference>
<dbReference type="InterPro" id="IPR008271">
    <property type="entry name" value="Ser/Thr_kinase_AS"/>
</dbReference>
<dbReference type="Gene3D" id="1.10.510.10">
    <property type="entry name" value="Transferase(Phosphotransferase) domain 1"/>
    <property type="match status" value="1"/>
</dbReference>
<dbReference type="GO" id="GO:0016020">
    <property type="term" value="C:membrane"/>
    <property type="evidence" value="ECO:0000318"/>
    <property type="project" value="GO_Central"/>
</dbReference>
<dbReference type="AlphaFoldDB" id="A0A2I4EU99"/>
<dbReference type="SUPFAM" id="SSF56112">
    <property type="entry name" value="Protein kinase-like (PK-like)"/>
    <property type="match status" value="1"/>
</dbReference>
<gene>
    <name evidence="2" type="primary">LOC108992793</name>
</gene>
<dbReference type="Pfam" id="PF19160">
    <property type="entry name" value="SPARK"/>
    <property type="match status" value="1"/>
</dbReference>
<dbReference type="InterPro" id="IPR043891">
    <property type="entry name" value="SPARK"/>
</dbReference>
<dbReference type="PANTHER" id="PTHR48055">
    <property type="entry name" value="LEUCINE-RICH REPEAT RECEPTOR PROTEIN KINASE EMS1"/>
    <property type="match status" value="1"/>
</dbReference>
<dbReference type="GeneID" id="108992793"/>
<dbReference type="OrthoDB" id="4062651at2759"/>
<dbReference type="InterPro" id="IPR001245">
    <property type="entry name" value="Ser-Thr/Tyr_kinase_cat_dom"/>
</dbReference>
<organism evidence="1 2">
    <name type="scientific">Juglans regia</name>
    <name type="common">English walnut</name>
    <dbReference type="NCBI Taxonomy" id="51240"/>
    <lineage>
        <taxon>Eukaryota</taxon>
        <taxon>Viridiplantae</taxon>
        <taxon>Streptophyta</taxon>
        <taxon>Embryophyta</taxon>
        <taxon>Tracheophyta</taxon>
        <taxon>Spermatophyta</taxon>
        <taxon>Magnoliopsida</taxon>
        <taxon>eudicotyledons</taxon>
        <taxon>Gunneridae</taxon>
        <taxon>Pentapetalae</taxon>
        <taxon>rosids</taxon>
        <taxon>fabids</taxon>
        <taxon>Fagales</taxon>
        <taxon>Juglandaceae</taxon>
        <taxon>Juglans</taxon>
    </lineage>
</organism>
<name>A0A2I4EU99_JUGRE</name>
<dbReference type="SMART" id="SM00220">
    <property type="entry name" value="S_TKc"/>
    <property type="match status" value="1"/>
</dbReference>
<dbReference type="PROSITE" id="PS50011">
    <property type="entry name" value="PROTEIN_KINASE_DOM"/>
    <property type="match status" value="1"/>
</dbReference>
<dbReference type="KEGG" id="jre:108992793"/>
<dbReference type="PANTHER" id="PTHR48055:SF26">
    <property type="entry name" value="TRANSFERASE, PROTEIN KINASE RLK-PELLE-URK-2 FAMILY"/>
    <property type="match status" value="1"/>
</dbReference>
<proteinExistence type="predicted"/>